<dbReference type="SUPFAM" id="SSF53697">
    <property type="entry name" value="SIS domain"/>
    <property type="match status" value="1"/>
</dbReference>
<dbReference type="CDD" id="cd05013">
    <property type="entry name" value="SIS_RpiR"/>
    <property type="match status" value="1"/>
</dbReference>
<reference evidence="6" key="1">
    <citation type="submission" date="2021-09" db="EMBL/GenBank/DDBJ databases">
        <authorList>
            <person name="Wu T."/>
            <person name="Guo S.Z."/>
        </authorList>
    </citation>
    <scope>NUCLEOTIDE SEQUENCE</scope>
    <source>
        <strain evidence="6">RSS-23</strain>
    </source>
</reference>
<dbReference type="InterPro" id="IPR036388">
    <property type="entry name" value="WH-like_DNA-bd_sf"/>
</dbReference>
<gene>
    <name evidence="6" type="ORF">K7B09_09410</name>
</gene>
<organism evidence="6 7">
    <name type="scientific">Thermomonas beijingensis</name>
    <dbReference type="NCBI Taxonomy" id="2872701"/>
    <lineage>
        <taxon>Bacteria</taxon>
        <taxon>Pseudomonadati</taxon>
        <taxon>Pseudomonadota</taxon>
        <taxon>Gammaproteobacteria</taxon>
        <taxon>Lysobacterales</taxon>
        <taxon>Lysobacteraceae</taxon>
        <taxon>Thermomonas</taxon>
    </lineage>
</organism>
<evidence type="ECO:0000256" key="2">
    <source>
        <dbReference type="ARBA" id="ARBA00023125"/>
    </source>
</evidence>
<protein>
    <submittedName>
        <fullName evidence="6">MurR/RpiR family transcriptional regulator</fullName>
    </submittedName>
</protein>
<dbReference type="InterPro" id="IPR000281">
    <property type="entry name" value="HTH_RpiR"/>
</dbReference>
<dbReference type="RefSeq" id="WP_223629216.1">
    <property type="nucleotide sequence ID" value="NZ_JAIQDJ010000005.1"/>
</dbReference>
<dbReference type="SUPFAM" id="SSF46689">
    <property type="entry name" value="Homeodomain-like"/>
    <property type="match status" value="1"/>
</dbReference>
<dbReference type="InterPro" id="IPR046348">
    <property type="entry name" value="SIS_dom_sf"/>
</dbReference>
<evidence type="ECO:0000259" key="4">
    <source>
        <dbReference type="PROSITE" id="PS51071"/>
    </source>
</evidence>
<evidence type="ECO:0000313" key="6">
    <source>
        <dbReference type="EMBL" id="MBZ4186538.1"/>
    </source>
</evidence>
<dbReference type="PANTHER" id="PTHR30514">
    <property type="entry name" value="GLUCOKINASE"/>
    <property type="match status" value="1"/>
</dbReference>
<proteinExistence type="predicted"/>
<keyword evidence="7" id="KW-1185">Reference proteome</keyword>
<dbReference type="Proteomes" id="UP001430290">
    <property type="component" value="Unassembled WGS sequence"/>
</dbReference>
<comment type="caution">
    <text evidence="6">The sequence shown here is derived from an EMBL/GenBank/DDBJ whole genome shotgun (WGS) entry which is preliminary data.</text>
</comment>
<feature type="domain" description="SIS" evidence="5">
    <location>
        <begin position="124"/>
        <end position="256"/>
    </location>
</feature>
<keyword evidence="1" id="KW-0805">Transcription regulation</keyword>
<dbReference type="Gene3D" id="1.10.10.10">
    <property type="entry name" value="Winged helix-like DNA-binding domain superfamily/Winged helix DNA-binding domain"/>
    <property type="match status" value="1"/>
</dbReference>
<keyword evidence="3" id="KW-0804">Transcription</keyword>
<evidence type="ECO:0000256" key="3">
    <source>
        <dbReference type="ARBA" id="ARBA00023163"/>
    </source>
</evidence>
<keyword evidence="2" id="KW-0238">DNA-binding</keyword>
<accession>A0ABS7TFC5</accession>
<evidence type="ECO:0000256" key="1">
    <source>
        <dbReference type="ARBA" id="ARBA00023015"/>
    </source>
</evidence>
<dbReference type="PROSITE" id="PS51071">
    <property type="entry name" value="HTH_RPIR"/>
    <property type="match status" value="1"/>
</dbReference>
<dbReference type="EMBL" id="JAIQDJ010000005">
    <property type="protein sequence ID" value="MBZ4186538.1"/>
    <property type="molecule type" value="Genomic_DNA"/>
</dbReference>
<dbReference type="InterPro" id="IPR009057">
    <property type="entry name" value="Homeodomain-like_sf"/>
</dbReference>
<dbReference type="PANTHER" id="PTHR30514:SF17">
    <property type="entry name" value="HTH-TYPE TRANSCRIPTIONAL REGULATOR MURR"/>
    <property type="match status" value="1"/>
</dbReference>
<dbReference type="InterPro" id="IPR035472">
    <property type="entry name" value="RpiR-like_SIS"/>
</dbReference>
<evidence type="ECO:0000313" key="7">
    <source>
        <dbReference type="Proteomes" id="UP001430290"/>
    </source>
</evidence>
<name>A0ABS7TFC5_9GAMM</name>
<feature type="domain" description="HTH rpiR-type" evidence="4">
    <location>
        <begin position="2"/>
        <end position="78"/>
    </location>
</feature>
<dbReference type="InterPro" id="IPR001347">
    <property type="entry name" value="SIS_dom"/>
</dbReference>
<evidence type="ECO:0000259" key="5">
    <source>
        <dbReference type="PROSITE" id="PS51464"/>
    </source>
</evidence>
<dbReference type="PROSITE" id="PS51464">
    <property type="entry name" value="SIS"/>
    <property type="match status" value="1"/>
</dbReference>
<dbReference type="Pfam" id="PF01418">
    <property type="entry name" value="HTH_6"/>
    <property type="match status" value="1"/>
</dbReference>
<dbReference type="Gene3D" id="3.40.50.10490">
    <property type="entry name" value="Glucose-6-phosphate isomerase like protein, domain 1"/>
    <property type="match status" value="1"/>
</dbReference>
<dbReference type="InterPro" id="IPR047640">
    <property type="entry name" value="RpiR-like"/>
</dbReference>
<sequence length="285" mass="31206">MSTALVILRSERDRMSAIERRIADFILENAHLLRDYSSQQLANALGISQSSVVKFCQKLGFKGYPDLKLAISEAVIRADSNGGTPLLPEGTPAVAAQGYDLWLRKSEAEEATRLINPPGTLTAVAETLGHAGTVFIVGMGEDDLHARALALRLAQLGILTVHNFDAAHMTASLSAAKPNDVLLAFSEHGLQPALCQLAQHMRAQRGKVITVTRHSANALRALADQTLLVAAHDERPQIERLLYHSALQHLLDRLFIRLYETDAARRARLQETLERQKGTEAIKCA</sequence>
<dbReference type="Pfam" id="PF01380">
    <property type="entry name" value="SIS"/>
    <property type="match status" value="1"/>
</dbReference>